<reference evidence="1" key="2">
    <citation type="submission" date="2008-12" db="EMBL/GenBank/DDBJ databases">
        <title>Improved gene annotation of the rice (Oryza sativa) genomes.</title>
        <authorList>
            <person name="Wang J."/>
            <person name="Li R."/>
            <person name="Fan W."/>
            <person name="Huang Q."/>
            <person name="Zhang J."/>
            <person name="Zhou Y."/>
            <person name="Hu Y."/>
            <person name="Zi S."/>
            <person name="Li J."/>
            <person name="Ni P."/>
            <person name="Zheng H."/>
            <person name="Zhang Y."/>
            <person name="Zhao M."/>
            <person name="Hao Q."/>
            <person name="McDermott J."/>
            <person name="Samudrala R."/>
            <person name="Kristiansen K."/>
            <person name="Wong G.K.-S."/>
        </authorList>
    </citation>
    <scope>NUCLEOTIDE SEQUENCE</scope>
</reference>
<accession>B9FVI3</accession>
<protein>
    <submittedName>
        <fullName evidence="1">Uncharacterized protein</fullName>
    </submittedName>
</protein>
<proteinExistence type="predicted"/>
<name>B9FVI3_ORYSJ</name>
<reference evidence="1" key="1">
    <citation type="journal article" date="2005" name="PLoS Biol.">
        <title>The genomes of Oryza sativa: a history of duplications.</title>
        <authorList>
            <person name="Yu J."/>
            <person name="Wang J."/>
            <person name="Lin W."/>
            <person name="Li S."/>
            <person name="Li H."/>
            <person name="Zhou J."/>
            <person name="Ni P."/>
            <person name="Dong W."/>
            <person name="Hu S."/>
            <person name="Zeng C."/>
            <person name="Zhang J."/>
            <person name="Zhang Y."/>
            <person name="Li R."/>
            <person name="Xu Z."/>
            <person name="Li S."/>
            <person name="Li X."/>
            <person name="Zheng H."/>
            <person name="Cong L."/>
            <person name="Lin L."/>
            <person name="Yin J."/>
            <person name="Geng J."/>
            <person name="Li G."/>
            <person name="Shi J."/>
            <person name="Liu J."/>
            <person name="Lv H."/>
            <person name="Li J."/>
            <person name="Wang J."/>
            <person name="Deng Y."/>
            <person name="Ran L."/>
            <person name="Shi X."/>
            <person name="Wang X."/>
            <person name="Wu Q."/>
            <person name="Li C."/>
            <person name="Ren X."/>
            <person name="Wang J."/>
            <person name="Wang X."/>
            <person name="Li D."/>
            <person name="Liu D."/>
            <person name="Zhang X."/>
            <person name="Ji Z."/>
            <person name="Zhao W."/>
            <person name="Sun Y."/>
            <person name="Zhang Z."/>
            <person name="Bao J."/>
            <person name="Han Y."/>
            <person name="Dong L."/>
            <person name="Ji J."/>
            <person name="Chen P."/>
            <person name="Wu S."/>
            <person name="Liu J."/>
            <person name="Xiao Y."/>
            <person name="Bu D."/>
            <person name="Tan J."/>
            <person name="Yang L."/>
            <person name="Ye C."/>
            <person name="Zhang J."/>
            <person name="Xu J."/>
            <person name="Zhou Y."/>
            <person name="Yu Y."/>
            <person name="Zhang B."/>
            <person name="Zhuang S."/>
            <person name="Wei H."/>
            <person name="Liu B."/>
            <person name="Lei M."/>
            <person name="Yu H."/>
            <person name="Li Y."/>
            <person name="Xu H."/>
            <person name="Wei S."/>
            <person name="He X."/>
            <person name="Fang L."/>
            <person name="Zhang Z."/>
            <person name="Zhang Y."/>
            <person name="Huang X."/>
            <person name="Su Z."/>
            <person name="Tong W."/>
            <person name="Li J."/>
            <person name="Tong Z."/>
            <person name="Li S."/>
            <person name="Ye J."/>
            <person name="Wang L."/>
            <person name="Fang L."/>
            <person name="Lei T."/>
            <person name="Chen C."/>
            <person name="Chen H."/>
            <person name="Xu Z."/>
            <person name="Li H."/>
            <person name="Huang H."/>
            <person name="Zhang F."/>
            <person name="Xu H."/>
            <person name="Li N."/>
            <person name="Zhao C."/>
            <person name="Li S."/>
            <person name="Dong L."/>
            <person name="Huang Y."/>
            <person name="Li L."/>
            <person name="Xi Y."/>
            <person name="Qi Q."/>
            <person name="Li W."/>
            <person name="Zhang B."/>
            <person name="Hu W."/>
            <person name="Zhang Y."/>
            <person name="Tian X."/>
            <person name="Jiao Y."/>
            <person name="Liang X."/>
            <person name="Jin J."/>
            <person name="Gao L."/>
            <person name="Zheng W."/>
            <person name="Hao B."/>
            <person name="Liu S."/>
            <person name="Wang W."/>
            <person name="Yuan L."/>
            <person name="Cao M."/>
            <person name="McDermott J."/>
            <person name="Samudrala R."/>
            <person name="Wang J."/>
            <person name="Wong G.K."/>
            <person name="Yang H."/>
        </authorList>
    </citation>
    <scope>NUCLEOTIDE SEQUENCE [LARGE SCALE GENOMIC DNA]</scope>
</reference>
<dbReference type="EMBL" id="CM000144">
    <property type="protein sequence ID" value="EEE66570.1"/>
    <property type="molecule type" value="Genomic_DNA"/>
</dbReference>
<dbReference type="Proteomes" id="UP000007752">
    <property type="component" value="Chromosome 7"/>
</dbReference>
<sequence>MVVKVCDHDGAQGTVLSTAAGTAAAHASGESCNCRYVGCLATSSPPCHCFSSRSAVCPWDFSSRDSEAGARSSSPLSLNIFFLFQFDGRGSGRGKGSPWAEFLPQLAVAELGSWAADDVLFFGRVDVCRWR</sequence>
<evidence type="ECO:0000313" key="1">
    <source>
        <dbReference type="EMBL" id="EEE66570.1"/>
    </source>
</evidence>
<dbReference type="AlphaFoldDB" id="B9FVI3"/>
<organism evidence="1">
    <name type="scientific">Oryza sativa subsp. japonica</name>
    <name type="common">Rice</name>
    <dbReference type="NCBI Taxonomy" id="39947"/>
    <lineage>
        <taxon>Eukaryota</taxon>
        <taxon>Viridiplantae</taxon>
        <taxon>Streptophyta</taxon>
        <taxon>Embryophyta</taxon>
        <taxon>Tracheophyta</taxon>
        <taxon>Spermatophyta</taxon>
        <taxon>Magnoliopsida</taxon>
        <taxon>Liliopsida</taxon>
        <taxon>Poales</taxon>
        <taxon>Poaceae</taxon>
        <taxon>BOP clade</taxon>
        <taxon>Oryzoideae</taxon>
        <taxon>Oryzeae</taxon>
        <taxon>Oryzinae</taxon>
        <taxon>Oryza</taxon>
        <taxon>Oryza sativa</taxon>
    </lineage>
</organism>
<gene>
    <name evidence="1" type="ORF">OsJ_23099</name>
</gene>